<dbReference type="PANTHER" id="PTHR21483:SF18">
    <property type="entry name" value="RNA POLYMERASE II-ASSOCIATED PROTEIN 1"/>
    <property type="match status" value="1"/>
</dbReference>
<organism evidence="3 4">
    <name type="scientific">Aromia moschata</name>
    <dbReference type="NCBI Taxonomy" id="1265417"/>
    <lineage>
        <taxon>Eukaryota</taxon>
        <taxon>Metazoa</taxon>
        <taxon>Ecdysozoa</taxon>
        <taxon>Arthropoda</taxon>
        <taxon>Hexapoda</taxon>
        <taxon>Insecta</taxon>
        <taxon>Pterygota</taxon>
        <taxon>Neoptera</taxon>
        <taxon>Endopterygota</taxon>
        <taxon>Coleoptera</taxon>
        <taxon>Polyphaga</taxon>
        <taxon>Cucujiformia</taxon>
        <taxon>Chrysomeloidea</taxon>
        <taxon>Cerambycidae</taxon>
        <taxon>Cerambycinae</taxon>
        <taxon>Callichromatini</taxon>
        <taxon>Aromia</taxon>
    </lineage>
</organism>
<dbReference type="EMBL" id="JAPWTK010000173">
    <property type="protein sequence ID" value="KAJ8946889.1"/>
    <property type="molecule type" value="Genomic_DNA"/>
</dbReference>
<evidence type="ECO:0000313" key="4">
    <source>
        <dbReference type="Proteomes" id="UP001162162"/>
    </source>
</evidence>
<feature type="transmembrane region" description="Helical" evidence="1">
    <location>
        <begin position="268"/>
        <end position="298"/>
    </location>
</feature>
<keyword evidence="4" id="KW-1185">Reference proteome</keyword>
<protein>
    <recommendedName>
        <fullName evidence="2">RPAP1/MINIYO-like TPR repeats domain-containing protein</fullName>
    </recommendedName>
</protein>
<comment type="caution">
    <text evidence="3">The sequence shown here is derived from an EMBL/GenBank/DDBJ whole genome shotgun (WGS) entry which is preliminary data.</text>
</comment>
<keyword evidence="1" id="KW-1133">Transmembrane helix</keyword>
<dbReference type="InterPro" id="IPR039913">
    <property type="entry name" value="RPAP1/Rba50"/>
</dbReference>
<dbReference type="Proteomes" id="UP001162162">
    <property type="component" value="Unassembled WGS sequence"/>
</dbReference>
<feature type="transmembrane region" description="Helical" evidence="1">
    <location>
        <begin position="310"/>
        <end position="328"/>
    </location>
</feature>
<gene>
    <name evidence="3" type="ORF">NQ318_008245</name>
</gene>
<dbReference type="InterPro" id="IPR057989">
    <property type="entry name" value="TPR_RPAP1/MINIYO-like"/>
</dbReference>
<evidence type="ECO:0000256" key="1">
    <source>
        <dbReference type="SAM" id="Phobius"/>
    </source>
</evidence>
<keyword evidence="1" id="KW-0812">Transmembrane</keyword>
<accession>A0AAV8Y5Y0</accession>
<dbReference type="GO" id="GO:0006366">
    <property type="term" value="P:transcription by RNA polymerase II"/>
    <property type="evidence" value="ECO:0007669"/>
    <property type="project" value="InterPro"/>
</dbReference>
<evidence type="ECO:0000313" key="3">
    <source>
        <dbReference type="EMBL" id="KAJ8946889.1"/>
    </source>
</evidence>
<keyword evidence="1" id="KW-0472">Membrane</keyword>
<feature type="domain" description="RPAP1/MINIYO-like TPR repeats" evidence="2">
    <location>
        <begin position="39"/>
        <end position="247"/>
    </location>
</feature>
<proteinExistence type="predicted"/>
<sequence>MKFWKCTLRFWVSKTTYLIFRLSCCIDISVGNVIPIDWIYTPILVLYSNQQQNKMDGIDEQQQIFTIRNCLRWILIYETCFPMLASTINPTDRFCRLACVFLGSDSLFLTKEIHDLLELCFKNVIKQEREINFDKKIEGLSNFQDFYTQLLEQYQGVSYGDTLFGNVILVPLAQKQNIQYKKTLWSEYMGAVQICNVTAEQCICDIKLFLEPPEEDMSLLTCYRRAIVNNFVRKDSVLFTIAKHHVEIKSRKMAIGIFKLSHKQRQHLSVVFITLNVLQILLGFGMTSSSVYILVAMAPVLHTEKAEIDFAFTVTGIYGTHVIFHWIIGIKMCRKSIKQAHKYKKYKRPTAALVLCRYEYRNNSDNNIALCEKEW</sequence>
<dbReference type="Pfam" id="PF25766">
    <property type="entry name" value="TPR_RPAP1"/>
    <property type="match status" value="1"/>
</dbReference>
<name>A0AAV8Y5Y0_9CUCU</name>
<dbReference type="PANTHER" id="PTHR21483">
    <property type="entry name" value="RNA POLYMERASE II-ASSOCIATED PROTEIN 1"/>
    <property type="match status" value="1"/>
</dbReference>
<dbReference type="AlphaFoldDB" id="A0AAV8Y5Y0"/>
<reference evidence="3" key="1">
    <citation type="journal article" date="2023" name="Insect Mol. Biol.">
        <title>Genome sequencing provides insights into the evolution of gene families encoding plant cell wall-degrading enzymes in longhorned beetles.</title>
        <authorList>
            <person name="Shin N.R."/>
            <person name="Okamura Y."/>
            <person name="Kirsch R."/>
            <person name="Pauchet Y."/>
        </authorList>
    </citation>
    <scope>NUCLEOTIDE SEQUENCE</scope>
    <source>
        <strain evidence="3">AMC_N1</strain>
    </source>
</reference>
<evidence type="ECO:0000259" key="2">
    <source>
        <dbReference type="Pfam" id="PF25766"/>
    </source>
</evidence>